<evidence type="ECO:0000313" key="6">
    <source>
        <dbReference type="EMBL" id="THF77466.1"/>
    </source>
</evidence>
<accession>A0A4S4BR78</accession>
<reference evidence="6 7" key="1">
    <citation type="submission" date="2019-04" db="EMBL/GenBank/DDBJ databases">
        <title>Bacillus sediminilitoris sp. nov., isolated from a tidal flat sediment on the East China Sea.</title>
        <authorList>
            <person name="Wei Y."/>
            <person name="Mao H."/>
            <person name="Fang J."/>
        </authorList>
    </citation>
    <scope>NUCLEOTIDE SEQUENCE [LARGE SCALE GENOMIC DNA]</scope>
    <source>
        <strain evidence="6 7">DSL-17</strain>
    </source>
</reference>
<keyword evidence="1" id="KW-1003">Cell membrane</keyword>
<evidence type="ECO:0000256" key="2">
    <source>
        <dbReference type="ARBA" id="ARBA00022729"/>
    </source>
</evidence>
<keyword evidence="5" id="KW-0449">Lipoprotein</keyword>
<dbReference type="Pfam" id="PF01547">
    <property type="entry name" value="SBP_bac_1"/>
    <property type="match status" value="1"/>
</dbReference>
<dbReference type="SUPFAM" id="SSF53850">
    <property type="entry name" value="Periplasmic binding protein-like II"/>
    <property type="match status" value="1"/>
</dbReference>
<dbReference type="OrthoDB" id="9782846at2"/>
<dbReference type="InterPro" id="IPR050490">
    <property type="entry name" value="Bact_solute-bd_prot1"/>
</dbReference>
<evidence type="ECO:0000256" key="3">
    <source>
        <dbReference type="ARBA" id="ARBA00023136"/>
    </source>
</evidence>
<evidence type="ECO:0000256" key="4">
    <source>
        <dbReference type="ARBA" id="ARBA00023139"/>
    </source>
</evidence>
<protein>
    <submittedName>
        <fullName evidence="6">Sugar ABC transporter substrate-binding protein</fullName>
    </submittedName>
</protein>
<dbReference type="PROSITE" id="PS51257">
    <property type="entry name" value="PROKAR_LIPOPROTEIN"/>
    <property type="match status" value="1"/>
</dbReference>
<dbReference type="PANTHER" id="PTHR43649:SF33">
    <property type="entry name" value="POLYGALACTURONAN_RHAMNOGALACTURONAN-BINDING PROTEIN YTCQ"/>
    <property type="match status" value="1"/>
</dbReference>
<dbReference type="Gene3D" id="3.40.190.10">
    <property type="entry name" value="Periplasmic binding protein-like II"/>
    <property type="match status" value="1"/>
</dbReference>
<keyword evidence="3" id="KW-0472">Membrane</keyword>
<evidence type="ECO:0000313" key="7">
    <source>
        <dbReference type="Proteomes" id="UP000310334"/>
    </source>
</evidence>
<proteinExistence type="predicted"/>
<dbReference type="AlphaFoldDB" id="A0A4S4BR78"/>
<keyword evidence="2" id="KW-0732">Signal</keyword>
<organism evidence="6 7">
    <name type="scientific">Metabacillus sediminilitoris</name>
    <dbReference type="NCBI Taxonomy" id="2567941"/>
    <lineage>
        <taxon>Bacteria</taxon>
        <taxon>Bacillati</taxon>
        <taxon>Bacillota</taxon>
        <taxon>Bacilli</taxon>
        <taxon>Bacillales</taxon>
        <taxon>Bacillaceae</taxon>
        <taxon>Metabacillus</taxon>
    </lineage>
</organism>
<dbReference type="InterPro" id="IPR006059">
    <property type="entry name" value="SBP"/>
</dbReference>
<evidence type="ECO:0000256" key="1">
    <source>
        <dbReference type="ARBA" id="ARBA00022475"/>
    </source>
</evidence>
<gene>
    <name evidence="6" type="ORF">E6W99_19205</name>
</gene>
<dbReference type="RefSeq" id="WP_136356812.1">
    <property type="nucleotide sequence ID" value="NZ_CP046266.1"/>
</dbReference>
<evidence type="ECO:0000256" key="5">
    <source>
        <dbReference type="ARBA" id="ARBA00023288"/>
    </source>
</evidence>
<keyword evidence="7" id="KW-1185">Reference proteome</keyword>
<dbReference type="PANTHER" id="PTHR43649">
    <property type="entry name" value="ARABINOSE-BINDING PROTEIN-RELATED"/>
    <property type="match status" value="1"/>
</dbReference>
<dbReference type="CDD" id="cd13585">
    <property type="entry name" value="PBP2_TMBP_like"/>
    <property type="match status" value="1"/>
</dbReference>
<keyword evidence="4" id="KW-0564">Palmitate</keyword>
<dbReference type="EMBL" id="SSNT01000015">
    <property type="protein sequence ID" value="THF77466.1"/>
    <property type="molecule type" value="Genomic_DNA"/>
</dbReference>
<sequence>MKKRKFYVHFLTVIVLILSIALVGCSNNETTSKDSDGKVTIQFSMWDTLDDNASFIKDFEEKNPNINIELVNIPEDYSQKINSMIIGGTAPDVILSWEADINRFAESGAIDSLEEYIEKTDAFKMEDFIPAVNKLNKNNGSIYGLPWSYASEFLYYNKDMFDKAGVEYPTADWTWADFEEAAKKLTIREGSNTVQWGADAISFPGIWYSSIGAAGDDVVDAEGNLDLSNGLRKTLEFQNKLTNEDKVIPQPSVGGEVSDLFAAGKAAMTRNGSWYIASYKENDFNWDIAPLPKEERSYSSLHTGFFTINSNSEHKEEAWKFIEYMMGDTGQSLISKQFNNPSTRLSVAEKGEYQVAGEKGPENWDVFDKTAQFADFGYVLVNPTVTNELVQSFNAVLLGNKDIDEVINKDVPSAQKKLDKEK</sequence>
<name>A0A4S4BR78_9BACI</name>
<dbReference type="Proteomes" id="UP000310334">
    <property type="component" value="Unassembled WGS sequence"/>
</dbReference>
<comment type="caution">
    <text evidence="6">The sequence shown here is derived from an EMBL/GenBank/DDBJ whole genome shotgun (WGS) entry which is preliminary data.</text>
</comment>